<dbReference type="GO" id="GO:0005737">
    <property type="term" value="C:cytoplasm"/>
    <property type="evidence" value="ECO:0007669"/>
    <property type="project" value="TreeGrafter"/>
</dbReference>
<evidence type="ECO:0000256" key="2">
    <source>
        <dbReference type="ARBA" id="ARBA00022723"/>
    </source>
</evidence>
<name>A0A1F5AGR2_9BACT</name>
<feature type="domain" description="Alcohol dehydrogenase-like N-terminal" evidence="5">
    <location>
        <begin position="5"/>
        <end position="64"/>
    </location>
</feature>
<dbReference type="Proteomes" id="UP000177701">
    <property type="component" value="Unassembled WGS sequence"/>
</dbReference>
<evidence type="ECO:0000256" key="1">
    <source>
        <dbReference type="ARBA" id="ARBA00001947"/>
    </source>
</evidence>
<comment type="cofactor">
    <cofactor evidence="1">
        <name>Zn(2+)</name>
        <dbReference type="ChEBI" id="CHEBI:29105"/>
    </cofactor>
</comment>
<dbReference type="Pfam" id="PF08240">
    <property type="entry name" value="ADH_N"/>
    <property type="match status" value="1"/>
</dbReference>
<sequence length="73" mass="7908">MPIPGKGEILVKVIACGICHTELDEIEGRLLPPKLPIILGHEIVGQVGKTGLAAGCYRKGDRVIKIDFIVKIY</sequence>
<gene>
    <name evidence="6" type="ORF">A2V47_03050</name>
</gene>
<dbReference type="InterPro" id="IPR011032">
    <property type="entry name" value="GroES-like_sf"/>
</dbReference>
<comment type="caution">
    <text evidence="6">The sequence shown here is derived from an EMBL/GenBank/DDBJ whole genome shotgun (WGS) entry which is preliminary data.</text>
</comment>
<dbReference type="PANTHER" id="PTHR42940">
    <property type="entry name" value="ALCOHOL DEHYDROGENASE 1-RELATED"/>
    <property type="match status" value="1"/>
</dbReference>
<dbReference type="GO" id="GO:0004022">
    <property type="term" value="F:alcohol dehydrogenase (NAD+) activity"/>
    <property type="evidence" value="ECO:0007669"/>
    <property type="project" value="TreeGrafter"/>
</dbReference>
<accession>A0A1F5AGR2</accession>
<dbReference type="PANTHER" id="PTHR42940:SF8">
    <property type="entry name" value="VACUOLAR PROTEIN SORTING-ASSOCIATED PROTEIN 11"/>
    <property type="match status" value="1"/>
</dbReference>
<keyword evidence="4" id="KW-0560">Oxidoreductase</keyword>
<protein>
    <recommendedName>
        <fullName evidence="5">Alcohol dehydrogenase-like N-terminal domain-containing protein</fullName>
    </recommendedName>
</protein>
<dbReference type="STRING" id="1797291.A2V47_03050"/>
<keyword evidence="3" id="KW-0862">Zinc</keyword>
<dbReference type="Gene3D" id="3.90.180.10">
    <property type="entry name" value="Medium-chain alcohol dehydrogenases, catalytic domain"/>
    <property type="match status" value="1"/>
</dbReference>
<dbReference type="EMBL" id="MEYH01000002">
    <property type="protein sequence ID" value="OGD17598.1"/>
    <property type="molecule type" value="Genomic_DNA"/>
</dbReference>
<dbReference type="InterPro" id="IPR002328">
    <property type="entry name" value="ADH_Zn_CS"/>
</dbReference>
<dbReference type="SUPFAM" id="SSF50129">
    <property type="entry name" value="GroES-like"/>
    <property type="match status" value="1"/>
</dbReference>
<evidence type="ECO:0000313" key="6">
    <source>
        <dbReference type="EMBL" id="OGD17598.1"/>
    </source>
</evidence>
<reference evidence="6 7" key="1">
    <citation type="journal article" date="2016" name="Nat. Commun.">
        <title>Thousands of microbial genomes shed light on interconnected biogeochemical processes in an aquifer system.</title>
        <authorList>
            <person name="Anantharaman K."/>
            <person name="Brown C.T."/>
            <person name="Hug L.A."/>
            <person name="Sharon I."/>
            <person name="Castelle C.J."/>
            <person name="Probst A.J."/>
            <person name="Thomas B.C."/>
            <person name="Singh A."/>
            <person name="Wilkins M.J."/>
            <person name="Karaoz U."/>
            <person name="Brodie E.L."/>
            <person name="Williams K.H."/>
            <person name="Hubbard S.S."/>
            <person name="Banfield J.F."/>
        </authorList>
    </citation>
    <scope>NUCLEOTIDE SEQUENCE [LARGE SCALE GENOMIC DNA]</scope>
</reference>
<keyword evidence="2" id="KW-0479">Metal-binding</keyword>
<organism evidence="6 7">
    <name type="scientific">Candidatus Sediminicultor quintus</name>
    <dbReference type="NCBI Taxonomy" id="1797291"/>
    <lineage>
        <taxon>Bacteria</taxon>
        <taxon>Pseudomonadati</taxon>
        <taxon>Atribacterota</taxon>
        <taxon>Candidatus Phoenicimicrobiia</taxon>
        <taxon>Candidatus Pheonicimicrobiales</taxon>
        <taxon>Candidatus Phoenicimicrobiaceae</taxon>
        <taxon>Candidatus Sediminicultor</taxon>
    </lineage>
</organism>
<proteinExistence type="predicted"/>
<dbReference type="InterPro" id="IPR013154">
    <property type="entry name" value="ADH-like_N"/>
</dbReference>
<dbReference type="GO" id="GO:0008270">
    <property type="term" value="F:zinc ion binding"/>
    <property type="evidence" value="ECO:0007669"/>
    <property type="project" value="InterPro"/>
</dbReference>
<evidence type="ECO:0000259" key="5">
    <source>
        <dbReference type="Pfam" id="PF08240"/>
    </source>
</evidence>
<evidence type="ECO:0000256" key="4">
    <source>
        <dbReference type="ARBA" id="ARBA00023002"/>
    </source>
</evidence>
<evidence type="ECO:0000256" key="3">
    <source>
        <dbReference type="ARBA" id="ARBA00022833"/>
    </source>
</evidence>
<dbReference type="PROSITE" id="PS00059">
    <property type="entry name" value="ADH_ZINC"/>
    <property type="match status" value="1"/>
</dbReference>
<evidence type="ECO:0000313" key="7">
    <source>
        <dbReference type="Proteomes" id="UP000177701"/>
    </source>
</evidence>
<dbReference type="AlphaFoldDB" id="A0A1F5AGR2"/>